<dbReference type="FunFam" id="2.60.120.920:FF:000004">
    <property type="entry name" value="Butyrophilin subfamily 1 member A1"/>
    <property type="match status" value="1"/>
</dbReference>
<evidence type="ECO:0000256" key="2">
    <source>
        <dbReference type="ARBA" id="ARBA00008518"/>
    </source>
</evidence>
<keyword evidence="13" id="KW-1185">Reference proteome</keyword>
<dbReference type="PROSITE" id="PS50188">
    <property type="entry name" value="B302_SPRY"/>
    <property type="match status" value="1"/>
</dbReference>
<dbReference type="PROSITE" id="PS00518">
    <property type="entry name" value="ZF_RING_1"/>
    <property type="match status" value="1"/>
</dbReference>
<dbReference type="InterPro" id="IPR001841">
    <property type="entry name" value="Znf_RING"/>
</dbReference>
<evidence type="ECO:0000256" key="8">
    <source>
        <dbReference type="SAM" id="Coils"/>
    </source>
</evidence>
<dbReference type="STRING" id="240159.A0A4U5VPD0"/>
<evidence type="ECO:0000259" key="9">
    <source>
        <dbReference type="PROSITE" id="PS50089"/>
    </source>
</evidence>
<dbReference type="Gene3D" id="3.30.160.60">
    <property type="entry name" value="Classic Zinc Finger"/>
    <property type="match status" value="1"/>
</dbReference>
<feature type="domain" description="B30.2/SPRY" evidence="11">
    <location>
        <begin position="287"/>
        <end position="478"/>
    </location>
</feature>
<dbReference type="SUPFAM" id="SSF57845">
    <property type="entry name" value="B-box zinc-binding domain"/>
    <property type="match status" value="1"/>
</dbReference>
<dbReference type="SMART" id="SM00589">
    <property type="entry name" value="PRY"/>
    <property type="match status" value="1"/>
</dbReference>
<feature type="domain" description="RING-type" evidence="9">
    <location>
        <begin position="48"/>
        <end position="88"/>
    </location>
</feature>
<dbReference type="AlphaFoldDB" id="A0A4U5VPD0"/>
<accession>A0A4U5VPD0</accession>
<dbReference type="InterPro" id="IPR050143">
    <property type="entry name" value="TRIM/RBCC"/>
</dbReference>
<feature type="domain" description="B box-type" evidence="10">
    <location>
        <begin position="116"/>
        <end position="157"/>
    </location>
</feature>
<name>A0A4U5VPD0_COLLU</name>
<dbReference type="GO" id="GO:0005737">
    <property type="term" value="C:cytoplasm"/>
    <property type="evidence" value="ECO:0007669"/>
    <property type="project" value="UniProtKB-SubCell"/>
</dbReference>
<keyword evidence="5 7" id="KW-0863">Zinc-finger</keyword>
<keyword evidence="4" id="KW-0479">Metal-binding</keyword>
<dbReference type="Gene3D" id="2.60.120.920">
    <property type="match status" value="1"/>
</dbReference>
<evidence type="ECO:0000256" key="7">
    <source>
        <dbReference type="PROSITE-ProRule" id="PRU00024"/>
    </source>
</evidence>
<evidence type="ECO:0000256" key="6">
    <source>
        <dbReference type="ARBA" id="ARBA00022833"/>
    </source>
</evidence>
<dbReference type="SMART" id="SM00449">
    <property type="entry name" value="SPRY"/>
    <property type="match status" value="1"/>
</dbReference>
<dbReference type="PROSITE" id="PS50119">
    <property type="entry name" value="ZF_BBOX"/>
    <property type="match status" value="1"/>
</dbReference>
<keyword evidence="8" id="KW-0175">Coiled coil</keyword>
<dbReference type="GO" id="GO:0008270">
    <property type="term" value="F:zinc ion binding"/>
    <property type="evidence" value="ECO:0007669"/>
    <property type="project" value="UniProtKB-KW"/>
</dbReference>
<gene>
    <name evidence="12" type="ORF">D9C73_024556</name>
</gene>
<comment type="subcellular location">
    <subcellularLocation>
        <location evidence="1">Cytoplasm</location>
    </subcellularLocation>
</comment>
<dbReference type="Pfam" id="PF00643">
    <property type="entry name" value="zf-B_box"/>
    <property type="match status" value="1"/>
</dbReference>
<evidence type="ECO:0000259" key="11">
    <source>
        <dbReference type="PROSITE" id="PS50188"/>
    </source>
</evidence>
<dbReference type="InterPro" id="IPR017907">
    <property type="entry name" value="Znf_RING_CS"/>
</dbReference>
<dbReference type="CDD" id="cd12893">
    <property type="entry name" value="SPRY_PRY_TRIM35"/>
    <property type="match status" value="1"/>
</dbReference>
<evidence type="ECO:0000256" key="5">
    <source>
        <dbReference type="ARBA" id="ARBA00022771"/>
    </source>
</evidence>
<dbReference type="SMART" id="SM00184">
    <property type="entry name" value="RING"/>
    <property type="match status" value="1"/>
</dbReference>
<dbReference type="InterPro" id="IPR013320">
    <property type="entry name" value="ConA-like_dom_sf"/>
</dbReference>
<keyword evidence="3" id="KW-0963">Cytoplasm</keyword>
<protein>
    <submittedName>
        <fullName evidence="12">Nuclear factor 7, ovary</fullName>
    </submittedName>
</protein>
<evidence type="ECO:0000256" key="1">
    <source>
        <dbReference type="ARBA" id="ARBA00004496"/>
    </source>
</evidence>
<sequence>MKLRTSFDRLIIFTANYTSRLKTYPNKKLMISAALRLNGFQIREDLCCSVCHDVFKDPVILSCSHSFCKVCLQSWWTDKQVHDCPLCKRRSSREPPPNLALKNLCETFLLERDQRSSEALCSLHSERLKLFCLDHQQPVCVVCRDSEKHSEHRFRPIDEAARQHKKNLQETLEPLKEKLKVFEEVKVKLDQTAEHMKVQARRTERQIKDQFKKLHQFLEEEEEARMAALREEEEQKNTVRATEDELRAEDVSFLHNYKAAVQRVQQRPLLDDPQLPSGALIDEAKHLGNLTFNIWSNMKDMVSYTPVVLDPNTAHPELILSEDLTSVRRGEEQKLPDNPERFDYYWSVLGSEGFNSGTHSWDVEVGDSTCWTLGVLAESVQRKGDILSKVWGIDLFSGEYSACSPSGPSTALQVQKKLQRIRVNLDMNRGKLSFSDPDTNTHIHTFTHTFTDKMFPYMWTNNNLKISPVKVCVTVERQ</sequence>
<evidence type="ECO:0000313" key="12">
    <source>
        <dbReference type="EMBL" id="TKS90424.1"/>
    </source>
</evidence>
<dbReference type="InterPro" id="IPR003879">
    <property type="entry name" value="Butyrophylin_SPRY"/>
</dbReference>
<dbReference type="InterPro" id="IPR006574">
    <property type="entry name" value="PRY"/>
</dbReference>
<dbReference type="Pfam" id="PF13765">
    <property type="entry name" value="PRY"/>
    <property type="match status" value="1"/>
</dbReference>
<dbReference type="PANTHER" id="PTHR24103">
    <property type="entry name" value="E3 UBIQUITIN-PROTEIN LIGASE TRIM"/>
    <property type="match status" value="1"/>
</dbReference>
<dbReference type="EMBL" id="CM014099">
    <property type="protein sequence ID" value="TKS90424.1"/>
    <property type="molecule type" value="Genomic_DNA"/>
</dbReference>
<proteinExistence type="inferred from homology"/>
<dbReference type="InterPro" id="IPR000315">
    <property type="entry name" value="Znf_B-box"/>
</dbReference>
<dbReference type="Pfam" id="PF00097">
    <property type="entry name" value="zf-C3HC4"/>
    <property type="match status" value="1"/>
</dbReference>
<evidence type="ECO:0000256" key="3">
    <source>
        <dbReference type="ARBA" id="ARBA00022490"/>
    </source>
</evidence>
<dbReference type="SUPFAM" id="SSF57850">
    <property type="entry name" value="RING/U-box"/>
    <property type="match status" value="1"/>
</dbReference>
<evidence type="ECO:0000313" key="13">
    <source>
        <dbReference type="Proteomes" id="UP000298787"/>
    </source>
</evidence>
<evidence type="ECO:0000259" key="10">
    <source>
        <dbReference type="PROSITE" id="PS50119"/>
    </source>
</evidence>
<evidence type="ECO:0000256" key="4">
    <source>
        <dbReference type="ARBA" id="ARBA00022723"/>
    </source>
</evidence>
<dbReference type="PRINTS" id="PR01407">
    <property type="entry name" value="BUTYPHLNCDUF"/>
</dbReference>
<comment type="similarity">
    <text evidence="2">Belongs to the TRIM/RBCC family.</text>
</comment>
<dbReference type="InterPro" id="IPR043136">
    <property type="entry name" value="B30.2/SPRY_sf"/>
</dbReference>
<keyword evidence="6" id="KW-0862">Zinc</keyword>
<dbReference type="InterPro" id="IPR018957">
    <property type="entry name" value="Znf_C3HC4_RING-type"/>
</dbReference>
<dbReference type="InterPro" id="IPR003877">
    <property type="entry name" value="SPRY_dom"/>
</dbReference>
<organism evidence="12 13">
    <name type="scientific">Collichthys lucidus</name>
    <name type="common">Big head croaker</name>
    <name type="synonym">Sciaena lucida</name>
    <dbReference type="NCBI Taxonomy" id="240159"/>
    <lineage>
        <taxon>Eukaryota</taxon>
        <taxon>Metazoa</taxon>
        <taxon>Chordata</taxon>
        <taxon>Craniata</taxon>
        <taxon>Vertebrata</taxon>
        <taxon>Euteleostomi</taxon>
        <taxon>Actinopterygii</taxon>
        <taxon>Neopterygii</taxon>
        <taxon>Teleostei</taxon>
        <taxon>Neoteleostei</taxon>
        <taxon>Acanthomorphata</taxon>
        <taxon>Eupercaria</taxon>
        <taxon>Sciaenidae</taxon>
        <taxon>Collichthys</taxon>
    </lineage>
</organism>
<feature type="coiled-coil region" evidence="8">
    <location>
        <begin position="215"/>
        <end position="249"/>
    </location>
</feature>
<dbReference type="Proteomes" id="UP000298787">
    <property type="component" value="Chromosome 22"/>
</dbReference>
<dbReference type="SMART" id="SM00336">
    <property type="entry name" value="BBOX"/>
    <property type="match status" value="1"/>
</dbReference>
<dbReference type="InterPro" id="IPR001870">
    <property type="entry name" value="B30.2/SPRY"/>
</dbReference>
<dbReference type="PROSITE" id="PS50089">
    <property type="entry name" value="ZF_RING_2"/>
    <property type="match status" value="1"/>
</dbReference>
<dbReference type="Pfam" id="PF00622">
    <property type="entry name" value="SPRY"/>
    <property type="match status" value="1"/>
</dbReference>
<reference evidence="12 13" key="1">
    <citation type="submission" date="2019-01" db="EMBL/GenBank/DDBJ databases">
        <title>Genome Assembly of Collichthys lucidus.</title>
        <authorList>
            <person name="Cai M."/>
            <person name="Xiao S."/>
        </authorList>
    </citation>
    <scope>NUCLEOTIDE SEQUENCE [LARGE SCALE GENOMIC DNA]</scope>
    <source>
        <strain evidence="12">JT15FE1705JMU</strain>
        <tissue evidence="12">Muscle</tissue>
    </source>
</reference>
<dbReference type="Gene3D" id="3.30.40.10">
    <property type="entry name" value="Zinc/RING finger domain, C3HC4 (zinc finger)"/>
    <property type="match status" value="1"/>
</dbReference>
<dbReference type="InterPro" id="IPR013083">
    <property type="entry name" value="Znf_RING/FYVE/PHD"/>
</dbReference>
<dbReference type="SUPFAM" id="SSF49899">
    <property type="entry name" value="Concanavalin A-like lectins/glucanases"/>
    <property type="match status" value="1"/>
</dbReference>